<comment type="caution">
    <text evidence="1">The sequence shown here is derived from an EMBL/GenBank/DDBJ whole genome shotgun (WGS) entry which is preliminary data.</text>
</comment>
<protein>
    <submittedName>
        <fullName evidence="1">Glutamine-dependent NAD(+) synthetase</fullName>
        <ecNumber evidence="1">6.3.5.1</ecNumber>
    </submittedName>
</protein>
<proteinExistence type="predicted"/>
<keyword evidence="1" id="KW-0436">Ligase</keyword>
<sequence>MVHYVTVATCALNQWALDFQGNYERIRNSIVQAKDGGARLRIGPELEIPGYGCQDHFLESDTTLHSWEVLARLLQDRALDGILIDTGMPVLHRSCRYNCRVVILDGKIVLIRPKMHLANDGNYRELRWFAGWARPASVEDFILPRFIADITGQRVVPFGDALISTDDSCIGIELCEELFTPQSPHIAMSLDGAEIIVNSSGSHHELRKLRRRIELIREATLKCGGIYLYANQSGCDGDRVYYDGSAMVLANGEVLAMGEQFSIGDVEVILATVDLGGVRAFRAGLSSRSMQASHSAVSYPRVTAAISLSAQQAQFDFSIHPTLPIETVKLHSPEEEISLGPACWLWDYLRRSSLGGFFLPLSGGIDSCATAVIVHSMCRLVVAACQRGDAQVLADVRRMCATDDGNTSAEFMPRSAQDLASRIFCTSYMGTANSTGETRARARDLAAAIGSYHIDVDMDTIVSAIVGLFALVTGQTPRYAVHGGTAAENLALQNIQARLRMLLSYLFAALVPWAKLMKGGAKSLLVLGSANVDESLRGYFTKYDCSSADLNPIGSISKADLRGFIEYARDHMGLSILDGFLGAVPSAELVPFSEGYVQSDEDEMGMTYSELGVYGRLRKLKKCGPYSMFAQLLHVWGEQLAPRQIAEKVKRFFFYHAVNRHKMTTLTPAYHAEAYSPDDNRFDLRQFLYNARWTWQFQRIDDAVERLEESRKDLVIEE</sequence>
<reference evidence="1" key="1">
    <citation type="submission" date="2022-07" db="EMBL/GenBank/DDBJ databases">
        <title>Phylogenomic reconstructions and comparative analyses of Kickxellomycotina fungi.</title>
        <authorList>
            <person name="Reynolds N.K."/>
            <person name="Stajich J.E."/>
            <person name="Barry K."/>
            <person name="Grigoriev I.V."/>
            <person name="Crous P."/>
            <person name="Smith M.E."/>
        </authorList>
    </citation>
    <scope>NUCLEOTIDE SEQUENCE</scope>
    <source>
        <strain evidence="1">CBS 190363</strain>
    </source>
</reference>
<accession>A0ACC1M8Q6</accession>
<dbReference type="EC" id="6.3.5.1" evidence="1"/>
<dbReference type="EMBL" id="JANBVB010000026">
    <property type="protein sequence ID" value="KAJ2899453.1"/>
    <property type="molecule type" value="Genomic_DNA"/>
</dbReference>
<name>A0ACC1M8Q6_9FUNG</name>
<evidence type="ECO:0000313" key="1">
    <source>
        <dbReference type="EMBL" id="KAJ2899453.1"/>
    </source>
</evidence>
<gene>
    <name evidence="1" type="primary">QNS1</name>
    <name evidence="1" type="ORF">IWW38_000974</name>
</gene>
<dbReference type="Proteomes" id="UP001139981">
    <property type="component" value="Unassembled WGS sequence"/>
</dbReference>
<organism evidence="1 2">
    <name type="scientific">Coemansia aciculifera</name>
    <dbReference type="NCBI Taxonomy" id="417176"/>
    <lineage>
        <taxon>Eukaryota</taxon>
        <taxon>Fungi</taxon>
        <taxon>Fungi incertae sedis</taxon>
        <taxon>Zoopagomycota</taxon>
        <taxon>Kickxellomycotina</taxon>
        <taxon>Kickxellomycetes</taxon>
        <taxon>Kickxellales</taxon>
        <taxon>Kickxellaceae</taxon>
        <taxon>Coemansia</taxon>
    </lineage>
</organism>
<evidence type="ECO:0000313" key="2">
    <source>
        <dbReference type="Proteomes" id="UP001139981"/>
    </source>
</evidence>
<keyword evidence="2" id="KW-1185">Reference proteome</keyword>